<dbReference type="Proteomes" id="UP001153269">
    <property type="component" value="Unassembled WGS sequence"/>
</dbReference>
<protein>
    <submittedName>
        <fullName evidence="2">Uncharacterized protein</fullName>
    </submittedName>
</protein>
<sequence length="162" mass="17859">MSESPPLLPGRFLRRVGPGRGRWPRFPPTRCLPCGLWAHARRRGLVRLNGGTRRCRCRGTPRPLMERSPVISPVIPLSALTGGPGHVPLELVSRICRLLHLIERSLQPWPEETVRADGSSQELLMQPLRQIGAIKPDTSVDHGLPSGNAGRRRSDGGTQGEH</sequence>
<dbReference type="EMBL" id="CADEAL010000529">
    <property type="protein sequence ID" value="CAB1421533.1"/>
    <property type="molecule type" value="Genomic_DNA"/>
</dbReference>
<feature type="compositionally biased region" description="Basic and acidic residues" evidence="1">
    <location>
        <begin position="152"/>
        <end position="162"/>
    </location>
</feature>
<proteinExistence type="predicted"/>
<accession>A0A9N7YDB5</accession>
<reference evidence="2" key="1">
    <citation type="submission" date="2020-03" db="EMBL/GenBank/DDBJ databases">
        <authorList>
            <person name="Weist P."/>
        </authorList>
    </citation>
    <scope>NUCLEOTIDE SEQUENCE</scope>
</reference>
<evidence type="ECO:0000313" key="3">
    <source>
        <dbReference type="Proteomes" id="UP001153269"/>
    </source>
</evidence>
<gene>
    <name evidence="2" type="ORF">PLEPLA_LOCUS9419</name>
</gene>
<organism evidence="2 3">
    <name type="scientific">Pleuronectes platessa</name>
    <name type="common">European plaice</name>
    <dbReference type="NCBI Taxonomy" id="8262"/>
    <lineage>
        <taxon>Eukaryota</taxon>
        <taxon>Metazoa</taxon>
        <taxon>Chordata</taxon>
        <taxon>Craniata</taxon>
        <taxon>Vertebrata</taxon>
        <taxon>Euteleostomi</taxon>
        <taxon>Actinopterygii</taxon>
        <taxon>Neopterygii</taxon>
        <taxon>Teleostei</taxon>
        <taxon>Neoteleostei</taxon>
        <taxon>Acanthomorphata</taxon>
        <taxon>Carangaria</taxon>
        <taxon>Pleuronectiformes</taxon>
        <taxon>Pleuronectoidei</taxon>
        <taxon>Pleuronectidae</taxon>
        <taxon>Pleuronectes</taxon>
    </lineage>
</organism>
<evidence type="ECO:0000313" key="2">
    <source>
        <dbReference type="EMBL" id="CAB1421533.1"/>
    </source>
</evidence>
<evidence type="ECO:0000256" key="1">
    <source>
        <dbReference type="SAM" id="MobiDB-lite"/>
    </source>
</evidence>
<keyword evidence="3" id="KW-1185">Reference proteome</keyword>
<name>A0A9N7YDB5_PLEPL</name>
<comment type="caution">
    <text evidence="2">The sequence shown here is derived from an EMBL/GenBank/DDBJ whole genome shotgun (WGS) entry which is preliminary data.</text>
</comment>
<feature type="non-terminal residue" evidence="2">
    <location>
        <position position="162"/>
    </location>
</feature>
<dbReference type="AlphaFoldDB" id="A0A9N7YDB5"/>
<feature type="region of interest" description="Disordered" evidence="1">
    <location>
        <begin position="132"/>
        <end position="162"/>
    </location>
</feature>